<feature type="transmembrane region" description="Helical" evidence="2">
    <location>
        <begin position="55"/>
        <end position="74"/>
    </location>
</feature>
<keyword evidence="3" id="KW-1185">Reference proteome</keyword>
<reference evidence="4" key="1">
    <citation type="submission" date="2016-11" db="UniProtKB">
        <authorList>
            <consortium name="WormBaseParasite"/>
        </authorList>
    </citation>
    <scope>IDENTIFICATION</scope>
</reference>
<proteinExistence type="inferred from homology"/>
<evidence type="ECO:0000256" key="1">
    <source>
        <dbReference type="ARBA" id="ARBA00005773"/>
    </source>
</evidence>
<dbReference type="GO" id="GO:0005886">
    <property type="term" value="C:plasma membrane"/>
    <property type="evidence" value="ECO:0007669"/>
    <property type="project" value="TreeGrafter"/>
</dbReference>
<dbReference type="Proteomes" id="UP000095283">
    <property type="component" value="Unplaced"/>
</dbReference>
<organism evidence="3 4">
    <name type="scientific">Heterorhabditis bacteriophora</name>
    <name type="common">Entomopathogenic nematode worm</name>
    <dbReference type="NCBI Taxonomy" id="37862"/>
    <lineage>
        <taxon>Eukaryota</taxon>
        <taxon>Metazoa</taxon>
        <taxon>Ecdysozoa</taxon>
        <taxon>Nematoda</taxon>
        <taxon>Chromadorea</taxon>
        <taxon>Rhabditida</taxon>
        <taxon>Rhabditina</taxon>
        <taxon>Rhabditomorpha</taxon>
        <taxon>Strongyloidea</taxon>
        <taxon>Heterorhabditidae</taxon>
        <taxon>Heterorhabditis</taxon>
    </lineage>
</organism>
<dbReference type="PANTHER" id="PTHR10686:SF18">
    <property type="entry name" value="IP11787P-RELATED"/>
    <property type="match status" value="1"/>
</dbReference>
<protein>
    <submittedName>
        <fullName evidence="4">Vitamin K-dependent gamma-carboxylase</fullName>
    </submittedName>
</protein>
<dbReference type="Pfam" id="PF01770">
    <property type="entry name" value="Folate_carrier"/>
    <property type="match status" value="1"/>
</dbReference>
<dbReference type="AlphaFoldDB" id="A0A1I7XIG4"/>
<dbReference type="GO" id="GO:0090482">
    <property type="term" value="F:vitamin transmembrane transporter activity"/>
    <property type="evidence" value="ECO:0007669"/>
    <property type="project" value="InterPro"/>
</dbReference>
<name>A0A1I7XIG4_HETBA</name>
<dbReference type="PANTHER" id="PTHR10686">
    <property type="entry name" value="FOLATE TRANSPORTER"/>
    <property type="match status" value="1"/>
</dbReference>
<dbReference type="WBParaSite" id="Hba_17539">
    <property type="protein sequence ID" value="Hba_17539"/>
    <property type="gene ID" value="Hba_17539"/>
</dbReference>
<evidence type="ECO:0000313" key="3">
    <source>
        <dbReference type="Proteomes" id="UP000095283"/>
    </source>
</evidence>
<evidence type="ECO:0000256" key="2">
    <source>
        <dbReference type="SAM" id="Phobius"/>
    </source>
</evidence>
<dbReference type="InterPro" id="IPR002666">
    <property type="entry name" value="Folate_carrier"/>
</dbReference>
<accession>A0A1I7XIG4</accession>
<comment type="similarity">
    <text evidence="1">Belongs to the reduced folate carrier (RFC) transporter (TC 2.A.48) family.</text>
</comment>
<sequence length="115" mass="13797">MLGQKQFLGKMRWQMTTLLLCIYGFFKEFRPSEPYLYEYEHITLNISERILNSEVYPIWTYSYMMALIPVFLLADFICKPLIICEALSYVTVWVMFVFFRSVLVQQVLPYHSVLK</sequence>
<keyword evidence="2" id="KW-0472">Membrane</keyword>
<keyword evidence="2" id="KW-1133">Transmembrane helix</keyword>
<evidence type="ECO:0000313" key="4">
    <source>
        <dbReference type="WBParaSite" id="Hba_17539"/>
    </source>
</evidence>
<feature type="transmembrane region" description="Helical" evidence="2">
    <location>
        <begin position="86"/>
        <end position="108"/>
    </location>
</feature>
<keyword evidence="2" id="KW-0812">Transmembrane</keyword>